<organism evidence="1 2">
    <name type="scientific">Aspergillus ellipticus CBS 707.79</name>
    <dbReference type="NCBI Taxonomy" id="1448320"/>
    <lineage>
        <taxon>Eukaryota</taxon>
        <taxon>Fungi</taxon>
        <taxon>Dikarya</taxon>
        <taxon>Ascomycota</taxon>
        <taxon>Pezizomycotina</taxon>
        <taxon>Eurotiomycetes</taxon>
        <taxon>Eurotiomycetidae</taxon>
        <taxon>Eurotiales</taxon>
        <taxon>Aspergillaceae</taxon>
        <taxon>Aspergillus</taxon>
        <taxon>Aspergillus subgen. Circumdati</taxon>
    </lineage>
</organism>
<protein>
    <submittedName>
        <fullName evidence="1">Uncharacterized protein</fullName>
    </submittedName>
</protein>
<reference evidence="1 2" key="1">
    <citation type="submission" date="2018-02" db="EMBL/GenBank/DDBJ databases">
        <title>The genomes of Aspergillus section Nigri reveals drivers in fungal speciation.</title>
        <authorList>
            <consortium name="DOE Joint Genome Institute"/>
            <person name="Vesth T.C."/>
            <person name="Nybo J."/>
            <person name="Theobald S."/>
            <person name="Brandl J."/>
            <person name="Frisvad J.C."/>
            <person name="Nielsen K.F."/>
            <person name="Lyhne E.K."/>
            <person name="Kogle M.E."/>
            <person name="Kuo A."/>
            <person name="Riley R."/>
            <person name="Clum A."/>
            <person name="Nolan M."/>
            <person name="Lipzen A."/>
            <person name="Salamov A."/>
            <person name="Henrissat B."/>
            <person name="Wiebenga A."/>
            <person name="De vries R.P."/>
            <person name="Grigoriev I.V."/>
            <person name="Mortensen U.H."/>
            <person name="Andersen M.R."/>
            <person name="Baker S.E."/>
        </authorList>
    </citation>
    <scope>NUCLEOTIDE SEQUENCE [LARGE SCALE GENOMIC DNA]</scope>
    <source>
        <strain evidence="1 2">CBS 707.79</strain>
    </source>
</reference>
<evidence type="ECO:0000313" key="1">
    <source>
        <dbReference type="EMBL" id="PYH99180.1"/>
    </source>
</evidence>
<dbReference type="VEuPathDB" id="FungiDB:BO71DRAFT_394522"/>
<name>A0A319DNE3_9EURO</name>
<keyword evidence="2" id="KW-1185">Reference proteome</keyword>
<dbReference type="Proteomes" id="UP000247810">
    <property type="component" value="Unassembled WGS sequence"/>
</dbReference>
<dbReference type="EMBL" id="KZ825804">
    <property type="protein sequence ID" value="PYH99180.1"/>
    <property type="molecule type" value="Genomic_DNA"/>
</dbReference>
<gene>
    <name evidence="1" type="ORF">BO71DRAFT_394522</name>
</gene>
<proteinExistence type="predicted"/>
<sequence length="103" mass="10926">MIHLSSSLRCLLSATGIDLAGGNGAMIPHLPASSALPSGWPSTLQLQLRYPIGRIEAEITLPPDQAWPLASSPACPVICFVIARAGSPAPLYVARHPSRHPRR</sequence>
<accession>A0A319DNE3</accession>
<evidence type="ECO:0000313" key="2">
    <source>
        <dbReference type="Proteomes" id="UP000247810"/>
    </source>
</evidence>
<dbReference type="AlphaFoldDB" id="A0A319DNE3"/>